<evidence type="ECO:0000313" key="3">
    <source>
        <dbReference type="Proteomes" id="UP000693981"/>
    </source>
</evidence>
<name>A0A8T1WQD6_9STRA</name>
<dbReference type="EMBL" id="JAGDFL010000195">
    <property type="protein sequence ID" value="KAG7395666.1"/>
    <property type="molecule type" value="Genomic_DNA"/>
</dbReference>
<evidence type="ECO:0000313" key="2">
    <source>
        <dbReference type="EMBL" id="KAG7395666.1"/>
    </source>
</evidence>
<reference evidence="2" key="1">
    <citation type="submission" date="2021-02" db="EMBL/GenBank/DDBJ databases">
        <authorList>
            <person name="Palmer J.M."/>
        </authorList>
    </citation>
    <scope>NUCLEOTIDE SEQUENCE</scope>
    <source>
        <strain evidence="2">SCRP23</strain>
    </source>
</reference>
<gene>
    <name evidence="2" type="ORF">PHYBOEH_003385</name>
</gene>
<feature type="chain" id="PRO_5035782143" description="RxLR effector protein" evidence="1">
    <location>
        <begin position="25"/>
        <end position="133"/>
    </location>
</feature>
<comment type="caution">
    <text evidence="2">The sequence shown here is derived from an EMBL/GenBank/DDBJ whole genome shotgun (WGS) entry which is preliminary data.</text>
</comment>
<dbReference type="AlphaFoldDB" id="A0A8T1WQD6"/>
<protein>
    <recommendedName>
        <fullName evidence="4">RxLR effector protein</fullName>
    </recommendedName>
</protein>
<accession>A0A8T1WQD6</accession>
<evidence type="ECO:0000256" key="1">
    <source>
        <dbReference type="SAM" id="SignalP"/>
    </source>
</evidence>
<feature type="signal peptide" evidence="1">
    <location>
        <begin position="1"/>
        <end position="24"/>
    </location>
</feature>
<sequence length="133" mass="14313">MRLGYIILAATVALFATNENFATASSVDNKDAVSATTAPKSNMFSFDYGDGKDQATIVASKEERLASGGHTEVGMPIGGGTDSTSASAGYTVSGGTSLNERFEKWWKSFKKWWKKTFGTSSDSTSTRRLRLAY</sequence>
<keyword evidence="3" id="KW-1185">Reference proteome</keyword>
<keyword evidence="1" id="KW-0732">Signal</keyword>
<organism evidence="2 3">
    <name type="scientific">Phytophthora boehmeriae</name>
    <dbReference type="NCBI Taxonomy" id="109152"/>
    <lineage>
        <taxon>Eukaryota</taxon>
        <taxon>Sar</taxon>
        <taxon>Stramenopiles</taxon>
        <taxon>Oomycota</taxon>
        <taxon>Peronosporomycetes</taxon>
        <taxon>Peronosporales</taxon>
        <taxon>Peronosporaceae</taxon>
        <taxon>Phytophthora</taxon>
    </lineage>
</organism>
<evidence type="ECO:0008006" key="4">
    <source>
        <dbReference type="Google" id="ProtNLM"/>
    </source>
</evidence>
<dbReference type="Proteomes" id="UP000693981">
    <property type="component" value="Unassembled WGS sequence"/>
</dbReference>
<proteinExistence type="predicted"/>